<dbReference type="CTD" id="110674111"/>
<keyword evidence="2" id="KW-1003">Cell membrane</keyword>
<feature type="transmembrane region" description="Helical" evidence="10">
    <location>
        <begin position="53"/>
        <end position="75"/>
    </location>
</feature>
<evidence type="ECO:0000256" key="3">
    <source>
        <dbReference type="ARBA" id="ARBA00022606"/>
    </source>
</evidence>
<evidence type="ECO:0000256" key="10">
    <source>
        <dbReference type="RuleBase" id="RU351113"/>
    </source>
</evidence>
<accession>A0A7M6UEE4</accession>
<keyword evidence="6 10" id="KW-1133">Transmembrane helix</keyword>
<dbReference type="InterPro" id="IPR004117">
    <property type="entry name" value="7tm6_olfct_rcpt"/>
</dbReference>
<keyword evidence="8 10" id="KW-0675">Receptor</keyword>
<evidence type="ECO:0000256" key="4">
    <source>
        <dbReference type="ARBA" id="ARBA00022692"/>
    </source>
</evidence>
<keyword evidence="3 10" id="KW-0716">Sensory transduction</keyword>
<evidence type="ECO:0000256" key="1">
    <source>
        <dbReference type="ARBA" id="ARBA00004651"/>
    </source>
</evidence>
<evidence type="ECO:0000313" key="11">
    <source>
        <dbReference type="EnsemblMetazoa" id="NP_001229905"/>
    </source>
</evidence>
<feature type="transmembrane region" description="Helical" evidence="10">
    <location>
        <begin position="87"/>
        <end position="106"/>
    </location>
</feature>
<dbReference type="GO" id="GO:0005549">
    <property type="term" value="F:odorant binding"/>
    <property type="evidence" value="ECO:0007669"/>
    <property type="project" value="InterPro"/>
</dbReference>
<feature type="transmembrane region" description="Helical" evidence="10">
    <location>
        <begin position="144"/>
        <end position="162"/>
    </location>
</feature>
<name>A0A7M6UEE4_APIME</name>
<evidence type="ECO:0000256" key="7">
    <source>
        <dbReference type="ARBA" id="ARBA00023136"/>
    </source>
</evidence>
<evidence type="ECO:0000256" key="8">
    <source>
        <dbReference type="ARBA" id="ARBA00023170"/>
    </source>
</evidence>
<dbReference type="RefSeq" id="NP_001229905.1">
    <property type="nucleotide sequence ID" value="NM_001242976.1"/>
</dbReference>
<accession>A0A8B6X003</accession>
<evidence type="ECO:0000256" key="5">
    <source>
        <dbReference type="ARBA" id="ARBA00022725"/>
    </source>
</evidence>
<evidence type="ECO:0000313" key="13">
    <source>
        <dbReference type="RefSeq" id="NP_001229905.1"/>
    </source>
</evidence>
<dbReference type="Proteomes" id="UP000005203">
    <property type="component" value="Linkage group LG2"/>
</dbReference>
<dbReference type="AlphaFoldDB" id="A0A7M6UEE4"/>
<comment type="similarity">
    <text evidence="10">Belongs to the insect chemoreceptor superfamily. Heteromeric odorant receptor channel (TC 1.A.69) family.</text>
</comment>
<keyword evidence="12" id="KW-1185">Reference proteome</keyword>
<feature type="transmembrane region" description="Helical" evidence="10">
    <location>
        <begin position="205"/>
        <end position="229"/>
    </location>
</feature>
<gene>
    <name evidence="13" type="primary">Or51</name>
</gene>
<feature type="transmembrane region" description="Helical" evidence="10">
    <location>
        <begin position="281"/>
        <end position="299"/>
    </location>
</feature>
<reference evidence="13" key="2">
    <citation type="submission" date="2025-04" db="UniProtKB">
        <authorList>
            <consortium name="RefSeq"/>
        </authorList>
    </citation>
    <scope>IDENTIFICATION</scope>
</reference>
<evidence type="ECO:0000256" key="2">
    <source>
        <dbReference type="ARBA" id="ARBA00022475"/>
    </source>
</evidence>
<dbReference type="GO" id="GO:0007165">
    <property type="term" value="P:signal transduction"/>
    <property type="evidence" value="ECO:0007669"/>
    <property type="project" value="UniProtKB-KW"/>
</dbReference>
<dbReference type="EnsemblMetazoa" id="NM_001242976">
    <property type="protein sequence ID" value="NP_001229905"/>
    <property type="gene ID" value="GeneID_100642169"/>
</dbReference>
<evidence type="ECO:0000256" key="6">
    <source>
        <dbReference type="ARBA" id="ARBA00022989"/>
    </source>
</evidence>
<feature type="transmembrane region" description="Helical" evidence="10">
    <location>
        <begin position="311"/>
        <end position="332"/>
    </location>
</feature>
<comment type="subcellular location">
    <subcellularLocation>
        <location evidence="1 10">Cell membrane</location>
        <topology evidence="1 10">Multi-pass membrane protein</topology>
    </subcellularLocation>
</comment>
<sequence length="408" mass="47368">MRSTNNIDNLPLNDRYESDIQYTFQFCHWILKPLGIYYFIYNQANKFEKILSIILILICFFIIQFVIVPFGYYILFYEKDMNTKIKFLGPLTFCLSALFKYSYLGIKSSELGHCIKHVEKDWKMLQNEDHRVIMSRYVIMGRNLITLCAAFMYTGGLSYHTIMPLLSKRKVENFTIRPLTYPGYEAFLNIQKSPTYEIIYCMHCIYVIVVGNITMAAYSLTTIFITHACGQIKIQMLRLENLKNEKKVLETGIESHLAVVVKNHVEILRFAKNVETTLRELFLVEVIVSTLLMCLLEYYCMVEWETSDSAAILTYVILLFSFTFNILIFCYVGELLLGQGSEIATALYEIEWYNLPGRKARDIILLLVISKYPPKLTAGKIFILSMNTFSVVSLKIISSLFEHVANDH</sequence>
<keyword evidence="4 10" id="KW-0812">Transmembrane</keyword>
<dbReference type="GO" id="GO:0005886">
    <property type="term" value="C:plasma membrane"/>
    <property type="evidence" value="ECO:0007669"/>
    <property type="project" value="UniProtKB-SubCell"/>
</dbReference>
<proteinExistence type="inferred from homology"/>
<dbReference type="GeneID" id="100642169"/>
<dbReference type="PANTHER" id="PTHR21137:SF35">
    <property type="entry name" value="ODORANT RECEPTOR 19A-RELATED"/>
    <property type="match status" value="1"/>
</dbReference>
<keyword evidence="7 10" id="KW-0472">Membrane</keyword>
<dbReference type="KEGG" id="ame:100642169"/>
<organism evidence="11">
    <name type="scientific">Apis mellifera</name>
    <name type="common">Honeybee</name>
    <dbReference type="NCBI Taxonomy" id="7460"/>
    <lineage>
        <taxon>Eukaryota</taxon>
        <taxon>Metazoa</taxon>
        <taxon>Ecdysozoa</taxon>
        <taxon>Arthropoda</taxon>
        <taxon>Hexapoda</taxon>
        <taxon>Insecta</taxon>
        <taxon>Pterygota</taxon>
        <taxon>Neoptera</taxon>
        <taxon>Endopterygota</taxon>
        <taxon>Hymenoptera</taxon>
        <taxon>Apocrita</taxon>
        <taxon>Aculeata</taxon>
        <taxon>Apoidea</taxon>
        <taxon>Anthophila</taxon>
        <taxon>Apidae</taxon>
        <taxon>Apis</taxon>
    </lineage>
</organism>
<feature type="transmembrane region" description="Helical" evidence="10">
    <location>
        <begin position="20"/>
        <end position="41"/>
    </location>
</feature>
<keyword evidence="9 10" id="KW-0807">Transducer</keyword>
<dbReference type="PANTHER" id="PTHR21137">
    <property type="entry name" value="ODORANT RECEPTOR"/>
    <property type="match status" value="1"/>
</dbReference>
<dbReference type="GO" id="GO:0004984">
    <property type="term" value="F:olfactory receptor activity"/>
    <property type="evidence" value="ECO:0007669"/>
    <property type="project" value="InterPro"/>
</dbReference>
<dbReference type="OrthoDB" id="6617147at2759"/>
<evidence type="ECO:0000313" key="12">
    <source>
        <dbReference type="Proteomes" id="UP000005203"/>
    </source>
</evidence>
<evidence type="ECO:0000256" key="9">
    <source>
        <dbReference type="ARBA" id="ARBA00023224"/>
    </source>
</evidence>
<keyword evidence="5 10" id="KW-0552">Olfaction</keyword>
<reference evidence="11" key="1">
    <citation type="submission" date="2021-01" db="UniProtKB">
        <authorList>
            <consortium name="EnsemblMetazoa"/>
        </authorList>
    </citation>
    <scope>IDENTIFICATION</scope>
    <source>
        <strain evidence="11">DH4</strain>
    </source>
</reference>
<dbReference type="Pfam" id="PF02949">
    <property type="entry name" value="7tm_6"/>
    <property type="match status" value="1"/>
</dbReference>
<protein>
    <recommendedName>
        <fullName evidence="10">Odorant receptor</fullName>
    </recommendedName>
</protein>